<keyword evidence="2" id="KW-1003">Cell membrane</keyword>
<keyword evidence="5 6" id="KW-0472">Membrane</keyword>
<evidence type="ECO:0000313" key="7">
    <source>
        <dbReference type="EMBL" id="SDW67451.1"/>
    </source>
</evidence>
<dbReference type="GO" id="GO:0005886">
    <property type="term" value="C:plasma membrane"/>
    <property type="evidence" value="ECO:0007669"/>
    <property type="project" value="UniProtKB-SubCell"/>
</dbReference>
<evidence type="ECO:0000256" key="3">
    <source>
        <dbReference type="ARBA" id="ARBA00022692"/>
    </source>
</evidence>
<evidence type="ECO:0000256" key="5">
    <source>
        <dbReference type="ARBA" id="ARBA00023136"/>
    </source>
</evidence>
<proteinExistence type="predicted"/>
<dbReference type="RefSeq" id="WP_091287511.1">
    <property type="nucleotide sequence ID" value="NZ_FNON01000001.1"/>
</dbReference>
<evidence type="ECO:0000256" key="4">
    <source>
        <dbReference type="ARBA" id="ARBA00022989"/>
    </source>
</evidence>
<sequence length="407" mass="41163">MTDTGDRPASFRAVFAIGEFRGLLAAHVLSVAGDQLARLALTILVWQQTSSPSLTALTFAVSYVPDVLGGLVLAAVADRFSRRTVMVATDLARAVVVAAMALPGVPLVVRVGLLVVVQLAAVPFTAARQAVLPELLDGDRLVAGTGILSMTYQCGLAFGFGGGAAVVDALSPAGALWVDAGTFLISAALLRATLRPHRPAGSAAPKAGRWPTITAGWRLVAADKRLLALLGIACCSGFYVVPEGLAVPYAAELGANSQLGWLLAANPLGTIAGVVVLKRLAPSRRLALLGPLAAASSLVLLPTGWAPSVLVSALLWGLSGAFSAHDMVTQATYVRLAPDARRGQALGVAGAAFRAAQGLAIVLSGLLAQAIAPSLVIAVFAAAGVLGAMAAATGWARASVAAQPDAA</sequence>
<name>A0A1H2VGJ9_9PSEU</name>
<comment type="subcellular location">
    <subcellularLocation>
        <location evidence="1">Cell membrane</location>
        <topology evidence="1">Multi-pass membrane protein</topology>
    </subcellularLocation>
</comment>
<dbReference type="PANTHER" id="PTHR23513">
    <property type="entry name" value="INTEGRAL MEMBRANE EFFLUX PROTEIN-RELATED"/>
    <property type="match status" value="1"/>
</dbReference>
<feature type="transmembrane region" description="Helical" evidence="6">
    <location>
        <begin position="374"/>
        <end position="396"/>
    </location>
</feature>
<feature type="transmembrane region" description="Helical" evidence="6">
    <location>
        <begin position="147"/>
        <end position="167"/>
    </location>
</feature>
<feature type="transmembrane region" description="Helical" evidence="6">
    <location>
        <begin position="259"/>
        <end position="277"/>
    </location>
</feature>
<gene>
    <name evidence="7" type="ORF">SAMN05421504_1011219</name>
</gene>
<evidence type="ECO:0000313" key="8">
    <source>
        <dbReference type="Proteomes" id="UP000199515"/>
    </source>
</evidence>
<dbReference type="Pfam" id="PF07690">
    <property type="entry name" value="MFS_1"/>
    <property type="match status" value="2"/>
</dbReference>
<dbReference type="AlphaFoldDB" id="A0A1H2VGJ9"/>
<dbReference type="CDD" id="cd06173">
    <property type="entry name" value="MFS_MefA_like"/>
    <property type="match status" value="1"/>
</dbReference>
<dbReference type="InterPro" id="IPR036259">
    <property type="entry name" value="MFS_trans_sf"/>
</dbReference>
<feature type="transmembrane region" description="Helical" evidence="6">
    <location>
        <begin position="346"/>
        <end position="368"/>
    </location>
</feature>
<feature type="transmembrane region" description="Helical" evidence="6">
    <location>
        <begin position="54"/>
        <end position="77"/>
    </location>
</feature>
<accession>A0A1H2VGJ9</accession>
<dbReference type="OrthoDB" id="3227279at2"/>
<organism evidence="7 8">
    <name type="scientific">Amycolatopsis xylanica</name>
    <dbReference type="NCBI Taxonomy" id="589385"/>
    <lineage>
        <taxon>Bacteria</taxon>
        <taxon>Bacillati</taxon>
        <taxon>Actinomycetota</taxon>
        <taxon>Actinomycetes</taxon>
        <taxon>Pseudonocardiales</taxon>
        <taxon>Pseudonocardiaceae</taxon>
        <taxon>Amycolatopsis</taxon>
    </lineage>
</organism>
<dbReference type="EMBL" id="FNON01000001">
    <property type="protein sequence ID" value="SDW67451.1"/>
    <property type="molecule type" value="Genomic_DNA"/>
</dbReference>
<dbReference type="Proteomes" id="UP000199515">
    <property type="component" value="Unassembled WGS sequence"/>
</dbReference>
<evidence type="ECO:0000256" key="2">
    <source>
        <dbReference type="ARBA" id="ARBA00022475"/>
    </source>
</evidence>
<dbReference type="GO" id="GO:0022857">
    <property type="term" value="F:transmembrane transporter activity"/>
    <property type="evidence" value="ECO:0007669"/>
    <property type="project" value="InterPro"/>
</dbReference>
<keyword evidence="3 6" id="KW-0812">Transmembrane</keyword>
<dbReference type="Gene3D" id="1.20.1250.20">
    <property type="entry name" value="MFS general substrate transporter like domains"/>
    <property type="match status" value="1"/>
</dbReference>
<reference evidence="7 8" key="1">
    <citation type="submission" date="2016-10" db="EMBL/GenBank/DDBJ databases">
        <authorList>
            <person name="de Groot N.N."/>
        </authorList>
    </citation>
    <scope>NUCLEOTIDE SEQUENCE [LARGE SCALE GENOMIC DNA]</scope>
    <source>
        <strain evidence="7 8">CPCC 202699</strain>
    </source>
</reference>
<keyword evidence="8" id="KW-1185">Reference proteome</keyword>
<keyword evidence="4 6" id="KW-1133">Transmembrane helix</keyword>
<dbReference type="STRING" id="589385.SAMN05421504_1011219"/>
<evidence type="ECO:0000256" key="1">
    <source>
        <dbReference type="ARBA" id="ARBA00004651"/>
    </source>
</evidence>
<feature type="transmembrane region" description="Helical" evidence="6">
    <location>
        <begin position="226"/>
        <end position="247"/>
    </location>
</feature>
<dbReference type="PANTHER" id="PTHR23513:SF11">
    <property type="entry name" value="STAPHYLOFERRIN A TRANSPORTER"/>
    <property type="match status" value="1"/>
</dbReference>
<dbReference type="InterPro" id="IPR011701">
    <property type="entry name" value="MFS"/>
</dbReference>
<protein>
    <submittedName>
        <fullName evidence="7">Predicted arabinose efflux permease, MFS family</fullName>
    </submittedName>
</protein>
<dbReference type="SUPFAM" id="SSF103473">
    <property type="entry name" value="MFS general substrate transporter"/>
    <property type="match status" value="1"/>
</dbReference>
<evidence type="ECO:0000256" key="6">
    <source>
        <dbReference type="SAM" id="Phobius"/>
    </source>
</evidence>